<dbReference type="SMART" id="SM00702">
    <property type="entry name" value="P4Hc"/>
    <property type="match status" value="1"/>
</dbReference>
<feature type="chain" id="PRO_5042989266" description="Fe2OG dioxygenase domain-containing protein" evidence="7">
    <location>
        <begin position="20"/>
        <end position="490"/>
    </location>
</feature>
<evidence type="ECO:0000259" key="8">
    <source>
        <dbReference type="PROSITE" id="PS51471"/>
    </source>
</evidence>
<keyword evidence="10" id="KW-1185">Reference proteome</keyword>
<keyword evidence="2" id="KW-0479">Metal-binding</keyword>
<dbReference type="GO" id="GO:0005506">
    <property type="term" value="F:iron ion binding"/>
    <property type="evidence" value="ECO:0007669"/>
    <property type="project" value="InterPro"/>
</dbReference>
<keyword evidence="3" id="KW-0847">Vitamin C</keyword>
<reference evidence="9 10" key="1">
    <citation type="journal article" date="2023" name="Arcadia Sci">
        <title>De novo assembly of a long-read Amblyomma americanum tick genome.</title>
        <authorList>
            <person name="Chou S."/>
            <person name="Poskanzer K.E."/>
            <person name="Rollins M."/>
            <person name="Thuy-Boun P.S."/>
        </authorList>
    </citation>
    <scope>NUCLEOTIDE SEQUENCE [LARGE SCALE GENOMIC DNA]</scope>
    <source>
        <strain evidence="9">F_SG_1</strain>
        <tissue evidence="9">Salivary glands</tissue>
    </source>
</reference>
<dbReference type="Proteomes" id="UP001321473">
    <property type="component" value="Unassembled WGS sequence"/>
</dbReference>
<keyword evidence="6" id="KW-0408">Iron</keyword>
<dbReference type="AlphaFoldDB" id="A0AAQ4EA12"/>
<evidence type="ECO:0000313" key="10">
    <source>
        <dbReference type="Proteomes" id="UP001321473"/>
    </source>
</evidence>
<protein>
    <recommendedName>
        <fullName evidence="8">Fe2OG dioxygenase domain-containing protein</fullName>
    </recommendedName>
</protein>
<comment type="caution">
    <text evidence="9">The sequence shown here is derived from an EMBL/GenBank/DDBJ whole genome shotgun (WGS) entry which is preliminary data.</text>
</comment>
<name>A0AAQ4EA12_AMBAM</name>
<evidence type="ECO:0000256" key="2">
    <source>
        <dbReference type="ARBA" id="ARBA00022723"/>
    </source>
</evidence>
<feature type="signal peptide" evidence="7">
    <location>
        <begin position="1"/>
        <end position="19"/>
    </location>
</feature>
<dbReference type="PANTHER" id="PTHR10869">
    <property type="entry name" value="PROLYL 4-HYDROXYLASE ALPHA SUBUNIT"/>
    <property type="match status" value="1"/>
</dbReference>
<dbReference type="PANTHER" id="PTHR10869:SF244">
    <property type="entry name" value="PROLYL 4-HYDROXYLASE SUBUNIT ALPHA-2"/>
    <property type="match status" value="1"/>
</dbReference>
<organism evidence="9 10">
    <name type="scientific">Amblyomma americanum</name>
    <name type="common">Lone star tick</name>
    <dbReference type="NCBI Taxonomy" id="6943"/>
    <lineage>
        <taxon>Eukaryota</taxon>
        <taxon>Metazoa</taxon>
        <taxon>Ecdysozoa</taxon>
        <taxon>Arthropoda</taxon>
        <taxon>Chelicerata</taxon>
        <taxon>Arachnida</taxon>
        <taxon>Acari</taxon>
        <taxon>Parasitiformes</taxon>
        <taxon>Ixodida</taxon>
        <taxon>Ixodoidea</taxon>
        <taxon>Ixodidae</taxon>
        <taxon>Amblyomminae</taxon>
        <taxon>Amblyomma</taxon>
    </lineage>
</organism>
<comment type="cofactor">
    <cofactor evidence="1">
        <name>L-ascorbate</name>
        <dbReference type="ChEBI" id="CHEBI:38290"/>
    </cofactor>
</comment>
<proteinExistence type="predicted"/>
<keyword evidence="7" id="KW-0732">Signal</keyword>
<dbReference type="InterPro" id="IPR044862">
    <property type="entry name" value="Pro_4_hyd_alph_FE2OG_OXY"/>
</dbReference>
<dbReference type="InterPro" id="IPR006620">
    <property type="entry name" value="Pro_4_hyd_alph"/>
</dbReference>
<evidence type="ECO:0000256" key="6">
    <source>
        <dbReference type="ARBA" id="ARBA00023004"/>
    </source>
</evidence>
<sequence length="490" mass="54485">MRLFSFVFPFGCLLFQVDGITELHTSTFHLQEGLVTESLALEDLSRFSLAEEVRLRRRTSEFEAATLVPPRHSDALTKFLFASRLSGYHMKLTKASIRDRHREILRSILDAETFWKWWPLARDLSAASGGLCNLQQVYDVPVPEMAVMRSPLLPPLSADDLKDVARGCFVEGPFGNSTAWSATALQKISQDLDAPPSLRLTFEMGLSSLLTDAHRRTEQEAEGREMMSDDINELKSICLQSGDIWPQQSDLVCKLSVNGGHPYLLFQPLKVEFLSYDPRIVLIHEFFGRSECEIIRNMGSRSLVRGTIVSEDAPDGTESAARISKVSWLSDEDHPLLPELTARVAAATGLAVDSAEPFQVVNYGLGGYYALHLDAIEFDGAGTLGVERISGNRLATMLVFLSDVPSGGATAFAEPALAAKPRAGDALFWFDLRPYAGEGEPLHYPFFHQKRIQDDRTAHIGCPVLHGSKWIATKWIREKGNVFVDYDVPI</sequence>
<evidence type="ECO:0000256" key="3">
    <source>
        <dbReference type="ARBA" id="ARBA00022896"/>
    </source>
</evidence>
<dbReference type="PROSITE" id="PS51471">
    <property type="entry name" value="FE2OG_OXY"/>
    <property type="match status" value="1"/>
</dbReference>
<evidence type="ECO:0000256" key="5">
    <source>
        <dbReference type="ARBA" id="ARBA00023002"/>
    </source>
</evidence>
<dbReference type="InterPro" id="IPR005123">
    <property type="entry name" value="Oxoglu/Fe-dep_dioxygenase_dom"/>
</dbReference>
<keyword evidence="5" id="KW-0560">Oxidoreductase</keyword>
<evidence type="ECO:0000256" key="7">
    <source>
        <dbReference type="SAM" id="SignalP"/>
    </source>
</evidence>
<gene>
    <name evidence="9" type="ORF">V5799_025288</name>
</gene>
<dbReference type="Pfam" id="PF13640">
    <property type="entry name" value="2OG-FeII_Oxy_3"/>
    <property type="match status" value="1"/>
</dbReference>
<dbReference type="Gene3D" id="2.60.120.620">
    <property type="entry name" value="q2cbj1_9rhob like domain"/>
    <property type="match status" value="1"/>
</dbReference>
<dbReference type="EMBL" id="JARKHS020019701">
    <property type="protein sequence ID" value="KAK8771468.1"/>
    <property type="molecule type" value="Genomic_DNA"/>
</dbReference>
<dbReference type="InterPro" id="IPR045054">
    <property type="entry name" value="P4HA-like"/>
</dbReference>
<keyword evidence="4" id="KW-0223">Dioxygenase</keyword>
<dbReference type="GO" id="GO:0031418">
    <property type="term" value="F:L-ascorbic acid binding"/>
    <property type="evidence" value="ECO:0007669"/>
    <property type="project" value="UniProtKB-KW"/>
</dbReference>
<evidence type="ECO:0000256" key="1">
    <source>
        <dbReference type="ARBA" id="ARBA00001961"/>
    </source>
</evidence>
<evidence type="ECO:0000256" key="4">
    <source>
        <dbReference type="ARBA" id="ARBA00022964"/>
    </source>
</evidence>
<dbReference type="GO" id="GO:0005783">
    <property type="term" value="C:endoplasmic reticulum"/>
    <property type="evidence" value="ECO:0007669"/>
    <property type="project" value="TreeGrafter"/>
</dbReference>
<dbReference type="GO" id="GO:0004656">
    <property type="term" value="F:procollagen-proline 4-dioxygenase activity"/>
    <property type="evidence" value="ECO:0007669"/>
    <property type="project" value="TreeGrafter"/>
</dbReference>
<accession>A0AAQ4EA12</accession>
<evidence type="ECO:0000313" key="9">
    <source>
        <dbReference type="EMBL" id="KAK8771468.1"/>
    </source>
</evidence>
<feature type="domain" description="Fe2OG dioxygenase" evidence="8">
    <location>
        <begin position="354"/>
        <end position="478"/>
    </location>
</feature>